<dbReference type="AlphaFoldDB" id="A0A9D5DEY6"/>
<dbReference type="EMBL" id="JAPCXC010000073">
    <property type="protein sequence ID" value="KAJ1606653.1"/>
    <property type="molecule type" value="Genomic_DNA"/>
</dbReference>
<dbReference type="SMART" id="SM00233">
    <property type="entry name" value="PH"/>
    <property type="match status" value="1"/>
</dbReference>
<reference evidence="2" key="1">
    <citation type="submission" date="2022-10" db="EMBL/GenBank/DDBJ databases">
        <title>Adaptive evolution leads to modifications in subtelomeric GC content in a zoonotic Cryptosporidium species.</title>
        <authorList>
            <person name="Li J."/>
            <person name="Feng Y."/>
            <person name="Xiao L."/>
        </authorList>
    </citation>
    <scope>NUCLEOTIDE SEQUENCE</scope>
    <source>
        <strain evidence="2">33844</strain>
    </source>
</reference>
<protein>
    <recommendedName>
        <fullName evidence="1">PH domain-containing protein</fullName>
    </recommendedName>
</protein>
<accession>A0A9D5DEY6</accession>
<name>A0A9D5DEY6_9CRYT</name>
<dbReference type="InterPro" id="IPR001849">
    <property type="entry name" value="PH_domain"/>
</dbReference>
<dbReference type="InterPro" id="IPR011993">
    <property type="entry name" value="PH-like_dom_sf"/>
</dbReference>
<evidence type="ECO:0000259" key="1">
    <source>
        <dbReference type="SMART" id="SM00233"/>
    </source>
</evidence>
<proteinExistence type="predicted"/>
<organism evidence="2">
    <name type="scientific">Cryptosporidium canis</name>
    <dbReference type="NCBI Taxonomy" id="195482"/>
    <lineage>
        <taxon>Eukaryota</taxon>
        <taxon>Sar</taxon>
        <taxon>Alveolata</taxon>
        <taxon>Apicomplexa</taxon>
        <taxon>Conoidasida</taxon>
        <taxon>Coccidia</taxon>
        <taxon>Eucoccidiorida</taxon>
        <taxon>Eimeriorina</taxon>
        <taxon>Cryptosporidiidae</taxon>
        <taxon>Cryptosporidium</taxon>
    </lineage>
</organism>
<dbReference type="SUPFAM" id="SSF50729">
    <property type="entry name" value="PH domain-like"/>
    <property type="match status" value="1"/>
</dbReference>
<sequence>MSNSVSTSIASYEQLDEGELKFRDERRIDAIFFQNEMSPGNILDSLPVITGYYGVVLRKKKHPLFGSYWSREYCLLQSNVLLCHELKYPYKIKKSVSVASISRCEVSKMDPCVYCLVIDNKDSSKRSDTVEKKGFSCFTFGSRGLEIIKIKCKSAIDTQKWTHHINSTMKGWKLNRGSTKSLYSANQFIEKTIAQELFEKVNRKFKRTILQKSVQNMMLIFKQVERRNLYHCFYRMFAHYITMTNQKIDDESISSGISSISSTASENESEFQRDLLLIKRRIVMFKIEQGSNHLKRVLNKKISEYWRLFVRNLSENYTSNCEESEYMEVHYKLILKRRIFSLWRELLDALLLKNSGKQRYRTSVDSITSSDSTLSYDTNEAMFNSGQSSPIKHFTPLSSSELLINPAANIHNTRMSRPIQYRQSALFSQSQ</sequence>
<gene>
    <name evidence="2" type="ORF">OJ253_2652</name>
</gene>
<dbReference type="Pfam" id="PF00169">
    <property type="entry name" value="PH"/>
    <property type="match status" value="1"/>
</dbReference>
<dbReference type="OrthoDB" id="342079at2759"/>
<comment type="caution">
    <text evidence="2">The sequence shown here is derived from an EMBL/GenBank/DDBJ whole genome shotgun (WGS) entry which is preliminary data.</text>
</comment>
<dbReference type="Proteomes" id="UP001067231">
    <property type="component" value="Unassembled WGS sequence"/>
</dbReference>
<dbReference type="Gene3D" id="2.30.29.30">
    <property type="entry name" value="Pleckstrin-homology domain (PH domain)/Phosphotyrosine-binding domain (PTB)"/>
    <property type="match status" value="1"/>
</dbReference>
<feature type="domain" description="PH" evidence="1">
    <location>
        <begin position="50"/>
        <end position="172"/>
    </location>
</feature>
<evidence type="ECO:0000313" key="2">
    <source>
        <dbReference type="EMBL" id="KAJ1606653.1"/>
    </source>
</evidence>